<organism evidence="1">
    <name type="scientific">marine sediment metagenome</name>
    <dbReference type="NCBI Taxonomy" id="412755"/>
    <lineage>
        <taxon>unclassified sequences</taxon>
        <taxon>metagenomes</taxon>
        <taxon>ecological metagenomes</taxon>
    </lineage>
</organism>
<accession>A0A0F9F445</accession>
<evidence type="ECO:0000313" key="1">
    <source>
        <dbReference type="EMBL" id="KKL45837.1"/>
    </source>
</evidence>
<reference evidence="1" key="1">
    <citation type="journal article" date="2015" name="Nature">
        <title>Complex archaea that bridge the gap between prokaryotes and eukaryotes.</title>
        <authorList>
            <person name="Spang A."/>
            <person name="Saw J.H."/>
            <person name="Jorgensen S.L."/>
            <person name="Zaremba-Niedzwiedzka K."/>
            <person name="Martijn J."/>
            <person name="Lind A.E."/>
            <person name="van Eijk R."/>
            <person name="Schleper C."/>
            <person name="Guy L."/>
            <person name="Ettema T.J."/>
        </authorList>
    </citation>
    <scope>NUCLEOTIDE SEQUENCE</scope>
</reference>
<proteinExistence type="predicted"/>
<gene>
    <name evidence="1" type="ORF">LCGC14_2351610</name>
</gene>
<protein>
    <submittedName>
        <fullName evidence="1">Uncharacterized protein</fullName>
    </submittedName>
</protein>
<dbReference type="EMBL" id="LAZR01034245">
    <property type="protein sequence ID" value="KKL45837.1"/>
    <property type="molecule type" value="Genomic_DNA"/>
</dbReference>
<sequence length="42" mass="4546">LKAAWDDGFRLGRLCGKADALLNEVKKMAMKLGIDLPTEDAA</sequence>
<comment type="caution">
    <text evidence="1">The sequence shown here is derived from an EMBL/GenBank/DDBJ whole genome shotgun (WGS) entry which is preliminary data.</text>
</comment>
<dbReference type="AlphaFoldDB" id="A0A0F9F445"/>
<name>A0A0F9F445_9ZZZZ</name>
<feature type="non-terminal residue" evidence="1">
    <location>
        <position position="1"/>
    </location>
</feature>